<dbReference type="PANTHER" id="PTHR30419">
    <property type="entry name" value="HTH-TYPE TRANSCRIPTIONAL REGULATOR YBHD"/>
    <property type="match status" value="1"/>
</dbReference>
<dbReference type="InterPro" id="IPR036390">
    <property type="entry name" value="WH_DNA-bd_sf"/>
</dbReference>
<dbReference type="OrthoDB" id="119203at2"/>
<dbReference type="PROSITE" id="PS50931">
    <property type="entry name" value="HTH_LYSR"/>
    <property type="match status" value="1"/>
</dbReference>
<dbReference type="PANTHER" id="PTHR30419:SF8">
    <property type="entry name" value="NITROGEN ASSIMILATION TRANSCRIPTIONAL ACTIVATOR-RELATED"/>
    <property type="match status" value="1"/>
</dbReference>
<dbReference type="GO" id="GO:0005829">
    <property type="term" value="C:cytosol"/>
    <property type="evidence" value="ECO:0007669"/>
    <property type="project" value="TreeGrafter"/>
</dbReference>
<dbReference type="Pfam" id="PF00126">
    <property type="entry name" value="HTH_1"/>
    <property type="match status" value="1"/>
</dbReference>
<name>A0A1H3AT83_EUBBA</name>
<dbReference type="SUPFAM" id="SSF53850">
    <property type="entry name" value="Periplasmic binding protein-like II"/>
    <property type="match status" value="1"/>
</dbReference>
<dbReference type="Gene3D" id="3.40.190.290">
    <property type="match status" value="1"/>
</dbReference>
<evidence type="ECO:0000313" key="6">
    <source>
        <dbReference type="EMBL" id="SDX32611.1"/>
    </source>
</evidence>
<evidence type="ECO:0000256" key="2">
    <source>
        <dbReference type="ARBA" id="ARBA00023015"/>
    </source>
</evidence>
<dbReference type="STRING" id="1528.SAMN04488579_101163"/>
<proteinExistence type="inferred from homology"/>
<dbReference type="PRINTS" id="PR00039">
    <property type="entry name" value="HTHLYSR"/>
</dbReference>
<evidence type="ECO:0000256" key="3">
    <source>
        <dbReference type="ARBA" id="ARBA00023125"/>
    </source>
</evidence>
<keyword evidence="2" id="KW-0805">Transcription regulation</keyword>
<feature type="domain" description="HTH lysR-type" evidence="5">
    <location>
        <begin position="1"/>
        <end position="58"/>
    </location>
</feature>
<evidence type="ECO:0000256" key="4">
    <source>
        <dbReference type="ARBA" id="ARBA00023163"/>
    </source>
</evidence>
<comment type="similarity">
    <text evidence="1">Belongs to the LysR transcriptional regulatory family.</text>
</comment>
<keyword evidence="4" id="KW-0804">Transcription</keyword>
<keyword evidence="3 6" id="KW-0238">DNA-binding</keyword>
<dbReference type="InterPro" id="IPR050950">
    <property type="entry name" value="HTH-type_LysR_regulators"/>
</dbReference>
<reference evidence="7" key="1">
    <citation type="submission" date="2016-10" db="EMBL/GenBank/DDBJ databases">
        <authorList>
            <person name="Varghese N."/>
            <person name="Submissions S."/>
        </authorList>
    </citation>
    <scope>NUCLEOTIDE SEQUENCE [LARGE SCALE GENOMIC DNA]</scope>
    <source>
        <strain evidence="7">VPI 5359</strain>
    </source>
</reference>
<dbReference type="RefSeq" id="WP_090242470.1">
    <property type="nucleotide sequence ID" value="NZ_FNOU01000001.1"/>
</dbReference>
<dbReference type="GO" id="GO:0003700">
    <property type="term" value="F:DNA-binding transcription factor activity"/>
    <property type="evidence" value="ECO:0007669"/>
    <property type="project" value="InterPro"/>
</dbReference>
<dbReference type="Gene3D" id="1.10.10.10">
    <property type="entry name" value="Winged helix-like DNA-binding domain superfamily/Winged helix DNA-binding domain"/>
    <property type="match status" value="1"/>
</dbReference>
<gene>
    <name evidence="6" type="ORF">SAMN04488579_101163</name>
</gene>
<dbReference type="FunFam" id="1.10.10.10:FF:000001">
    <property type="entry name" value="LysR family transcriptional regulator"/>
    <property type="match status" value="1"/>
</dbReference>
<dbReference type="InterPro" id="IPR005119">
    <property type="entry name" value="LysR_subst-bd"/>
</dbReference>
<dbReference type="InterPro" id="IPR036388">
    <property type="entry name" value="WH-like_DNA-bd_sf"/>
</dbReference>
<protein>
    <submittedName>
        <fullName evidence="6">DNA-binding transcriptional regulator, LysR family</fullName>
    </submittedName>
</protein>
<dbReference type="Proteomes" id="UP000199652">
    <property type="component" value="Unassembled WGS sequence"/>
</dbReference>
<sequence>MTLNQLNYFVEVVKQSNFTRAAEKLFVSQSTLSKSIRAVEREVEMELINRQAKEFTLTPEGQIFYDYAQSILGFYEEQTTALYERFRRTPGSLHLGMPPTAGTIYFFPLLYDYRKLYPEVDLKITEMTSKSVQQLVHEGTLDIGVVIEPFSDDKLVAQTVYTSEAVLVVSKDHPLANRRSVNSADLAQEQFLMVSRDYMYYDVVIDHCKTAGYTPNITFESSQWDLILEMVSAGQGISILPKPLVDKLYSKRVRQIHLKNPTFPWALTLVYRRDKVLTSPMKDFLALCEEGGGR</sequence>
<accession>A0A1H3AT83</accession>
<dbReference type="AlphaFoldDB" id="A0A1H3AT83"/>
<evidence type="ECO:0000259" key="5">
    <source>
        <dbReference type="PROSITE" id="PS50931"/>
    </source>
</evidence>
<evidence type="ECO:0000256" key="1">
    <source>
        <dbReference type="ARBA" id="ARBA00009437"/>
    </source>
</evidence>
<dbReference type="InterPro" id="IPR000847">
    <property type="entry name" value="LysR_HTH_N"/>
</dbReference>
<evidence type="ECO:0000313" key="7">
    <source>
        <dbReference type="Proteomes" id="UP000199652"/>
    </source>
</evidence>
<dbReference type="EMBL" id="FNOU01000001">
    <property type="protein sequence ID" value="SDX32611.1"/>
    <property type="molecule type" value="Genomic_DNA"/>
</dbReference>
<keyword evidence="7" id="KW-1185">Reference proteome</keyword>
<organism evidence="6 7">
    <name type="scientific">Eubacterium barkeri</name>
    <name type="common">Clostridium barkeri</name>
    <dbReference type="NCBI Taxonomy" id="1528"/>
    <lineage>
        <taxon>Bacteria</taxon>
        <taxon>Bacillati</taxon>
        <taxon>Bacillota</taxon>
        <taxon>Clostridia</taxon>
        <taxon>Eubacteriales</taxon>
        <taxon>Eubacteriaceae</taxon>
        <taxon>Eubacterium</taxon>
    </lineage>
</organism>
<dbReference type="Pfam" id="PF03466">
    <property type="entry name" value="LysR_substrate"/>
    <property type="match status" value="1"/>
</dbReference>
<dbReference type="GO" id="GO:0003677">
    <property type="term" value="F:DNA binding"/>
    <property type="evidence" value="ECO:0007669"/>
    <property type="project" value="UniProtKB-KW"/>
</dbReference>
<dbReference type="SUPFAM" id="SSF46785">
    <property type="entry name" value="Winged helix' DNA-binding domain"/>
    <property type="match status" value="1"/>
</dbReference>